<evidence type="ECO:0000313" key="2">
    <source>
        <dbReference type="Proteomes" id="UP000635565"/>
    </source>
</evidence>
<comment type="caution">
    <text evidence="1">The sequence shown here is derived from an EMBL/GenBank/DDBJ whole genome shotgun (WGS) entry which is preliminary data.</text>
</comment>
<dbReference type="Proteomes" id="UP000635565">
    <property type="component" value="Unassembled WGS sequence"/>
</dbReference>
<evidence type="ECO:0000313" key="1">
    <source>
        <dbReference type="EMBL" id="GHO85517.1"/>
    </source>
</evidence>
<gene>
    <name evidence="1" type="ORF">KSZ_35230</name>
</gene>
<proteinExistence type="predicted"/>
<keyword evidence="2" id="KW-1185">Reference proteome</keyword>
<accession>A0ABQ3VH61</accession>
<protein>
    <recommendedName>
        <fullName evidence="3">N-acetyltransferase domain-containing protein</fullName>
    </recommendedName>
</protein>
<dbReference type="RefSeq" id="WP_201363167.1">
    <property type="nucleotide sequence ID" value="NZ_BNJJ01000009.1"/>
</dbReference>
<name>A0ABQ3VH61_9CHLR</name>
<reference evidence="1 2" key="1">
    <citation type="journal article" date="2021" name="Int. J. Syst. Evol. Microbiol.">
        <title>Reticulibacter mediterranei gen. nov., sp. nov., within the new family Reticulibacteraceae fam. nov., and Ktedonospora formicarum gen. nov., sp. nov., Ktedonobacter robiniae sp. nov., Dictyobacter formicarum sp. nov. and Dictyobacter arantiisoli sp. nov., belonging to the class Ktedonobacteria.</title>
        <authorList>
            <person name="Yabe S."/>
            <person name="Zheng Y."/>
            <person name="Wang C.M."/>
            <person name="Sakai Y."/>
            <person name="Abe K."/>
            <person name="Yokota A."/>
            <person name="Donadio S."/>
            <person name="Cavaletti L."/>
            <person name="Monciardini P."/>
        </authorList>
    </citation>
    <scope>NUCLEOTIDE SEQUENCE [LARGE SCALE GENOMIC DNA]</scope>
    <source>
        <strain evidence="1 2">SOSP1-9</strain>
    </source>
</reference>
<organism evidence="1 2">
    <name type="scientific">Dictyobacter formicarum</name>
    <dbReference type="NCBI Taxonomy" id="2778368"/>
    <lineage>
        <taxon>Bacteria</taxon>
        <taxon>Bacillati</taxon>
        <taxon>Chloroflexota</taxon>
        <taxon>Ktedonobacteria</taxon>
        <taxon>Ktedonobacterales</taxon>
        <taxon>Dictyobacteraceae</taxon>
        <taxon>Dictyobacter</taxon>
    </lineage>
</organism>
<evidence type="ECO:0008006" key="3">
    <source>
        <dbReference type="Google" id="ProtNLM"/>
    </source>
</evidence>
<dbReference type="EMBL" id="BNJJ01000009">
    <property type="protein sequence ID" value="GHO85517.1"/>
    <property type="molecule type" value="Genomic_DNA"/>
</dbReference>
<sequence>MNTNYLQLAVNNNAIWCDIVCRSHNVPGDFYEDFWITKQQAPTYYPNLVTLSPATNLNLDLDPLAAFLTEKKDYAISVKDSFADLDLVPFGFRLLFEAQWILRPASAAIPRQGPATLQWKKIVEENDLLCWEETWSQTELSHNHIFLAPLLHDTDVCIVAAYNDDQIVAGAIGNRTTGVVGISNIFTPEQGAEKYWEGLLNMIAICYPGLPIVGYEQGDSLALATRVGFTTLGPLRIWLKEE</sequence>